<proteinExistence type="predicted"/>
<name>W8SNE6_9RHOB</name>
<feature type="chain" id="PRO_5004914309" evidence="1">
    <location>
        <begin position="18"/>
        <end position="171"/>
    </location>
</feature>
<keyword evidence="3" id="KW-1185">Reference proteome</keyword>
<keyword evidence="1" id="KW-0732">Signal</keyword>
<gene>
    <name evidence="2" type="ORF">roselon_01668</name>
</gene>
<dbReference type="HOGENOM" id="CLU_1576390_0_0_5"/>
<dbReference type="RefSeq" id="WP_025311864.1">
    <property type="nucleotide sequence ID" value="NZ_CP004372.1"/>
</dbReference>
<evidence type="ECO:0000256" key="1">
    <source>
        <dbReference type="SAM" id="SignalP"/>
    </source>
</evidence>
<dbReference type="Proteomes" id="UP000019593">
    <property type="component" value="Chromosome"/>
</dbReference>
<accession>W8SNE6</accession>
<organism evidence="2 3">
    <name type="scientific">Roseicyclus elongatus DSM 19469</name>
    <dbReference type="NCBI Taxonomy" id="1294273"/>
    <lineage>
        <taxon>Bacteria</taxon>
        <taxon>Pseudomonadati</taxon>
        <taxon>Pseudomonadota</taxon>
        <taxon>Alphaproteobacteria</taxon>
        <taxon>Rhodobacterales</taxon>
        <taxon>Roseobacteraceae</taxon>
        <taxon>Roseicyclus</taxon>
    </lineage>
</organism>
<dbReference type="EMBL" id="CP004372">
    <property type="protein sequence ID" value="AHM04045.1"/>
    <property type="molecule type" value="Genomic_DNA"/>
</dbReference>
<sequence>MWKLALALVTLPLAAAAQTCTLDFTVTITQGVGPFPPGAEVQGHATYTAEGRSFRQEGGATAHMVEGEMVLDGLSHGDVWTLITTSRAQAADLVGLYVARAEGFSFAGVEFDGPMQLTLFGEPGARATNDPPSTQADFDLMNLRRAFTLHSHRSGRDMLSGEVTRLIAQCS</sequence>
<feature type="signal peptide" evidence="1">
    <location>
        <begin position="1"/>
        <end position="17"/>
    </location>
</feature>
<dbReference type="AlphaFoldDB" id="W8SNE6"/>
<evidence type="ECO:0000313" key="3">
    <source>
        <dbReference type="Proteomes" id="UP000019593"/>
    </source>
</evidence>
<dbReference type="STRING" id="1294273.roselon_01668"/>
<dbReference type="KEGG" id="red:roselon_01668"/>
<dbReference type="OrthoDB" id="7858712at2"/>
<dbReference type="eggNOG" id="ENOG5033ZUP">
    <property type="taxonomic scope" value="Bacteria"/>
</dbReference>
<protein>
    <submittedName>
        <fullName evidence="2">Uncharacterized protein</fullName>
    </submittedName>
</protein>
<reference evidence="2 3" key="1">
    <citation type="submission" date="2013-03" db="EMBL/GenBank/DDBJ databases">
        <authorList>
            <person name="Fiebig A."/>
            <person name="Goeker M."/>
            <person name="Klenk H.-P.P."/>
        </authorList>
    </citation>
    <scope>NUCLEOTIDE SEQUENCE [LARGE SCALE GENOMIC DNA]</scope>
    <source>
        <strain evidence="3">DSM 19469</strain>
    </source>
</reference>
<evidence type="ECO:0000313" key="2">
    <source>
        <dbReference type="EMBL" id="AHM04045.1"/>
    </source>
</evidence>